<comment type="subcellular location">
    <subcellularLocation>
        <location evidence="1">Secreted</location>
    </subcellularLocation>
</comment>
<dbReference type="NCBIfam" id="TIGR01646">
    <property type="entry name" value="vgr_GE"/>
    <property type="match status" value="1"/>
</dbReference>
<dbReference type="Proteomes" id="UP000031599">
    <property type="component" value="Unassembled WGS sequence"/>
</dbReference>
<proteinExistence type="inferred from homology"/>
<reference evidence="7 8" key="1">
    <citation type="submission" date="2014-12" db="EMBL/GenBank/DDBJ databases">
        <title>Genome assembly of Enhygromyxa salina DSM 15201.</title>
        <authorList>
            <person name="Sharma G."/>
            <person name="Subramanian S."/>
        </authorList>
    </citation>
    <scope>NUCLEOTIDE SEQUENCE [LARGE SCALE GENOMIC DNA]</scope>
    <source>
        <strain evidence="7 8">DSM 15201</strain>
    </source>
</reference>
<dbReference type="Gene3D" id="4.10.220.110">
    <property type="match status" value="1"/>
</dbReference>
<dbReference type="RefSeq" id="WP_052547368.1">
    <property type="nucleotide sequence ID" value="NZ_JMCC02000015.1"/>
</dbReference>
<dbReference type="InterPro" id="IPR006533">
    <property type="entry name" value="T6SS_Vgr_RhsGE"/>
</dbReference>
<dbReference type="EMBL" id="JMCC02000015">
    <property type="protein sequence ID" value="KIG18050.1"/>
    <property type="molecule type" value="Genomic_DNA"/>
</dbReference>
<evidence type="ECO:0000313" key="8">
    <source>
        <dbReference type="Proteomes" id="UP000031599"/>
    </source>
</evidence>
<comment type="similarity">
    <text evidence="2">Belongs to the VgrG protein family.</text>
</comment>
<dbReference type="InterPro" id="IPR050708">
    <property type="entry name" value="T6SS_VgrG/RHS"/>
</dbReference>
<dbReference type="SUPFAM" id="SSF69255">
    <property type="entry name" value="gp5 N-terminal domain-like"/>
    <property type="match status" value="1"/>
</dbReference>
<evidence type="ECO:0000259" key="6">
    <source>
        <dbReference type="Pfam" id="PF22178"/>
    </source>
</evidence>
<protein>
    <submittedName>
        <fullName evidence="7">VgrG protein</fullName>
    </submittedName>
</protein>
<name>A0A0C2D8V9_9BACT</name>
<keyword evidence="3" id="KW-0964">Secreted</keyword>
<organism evidence="7 8">
    <name type="scientific">Enhygromyxa salina</name>
    <dbReference type="NCBI Taxonomy" id="215803"/>
    <lineage>
        <taxon>Bacteria</taxon>
        <taxon>Pseudomonadati</taxon>
        <taxon>Myxococcota</taxon>
        <taxon>Polyangia</taxon>
        <taxon>Nannocystales</taxon>
        <taxon>Nannocystaceae</taxon>
        <taxon>Enhygromyxa</taxon>
    </lineage>
</organism>
<feature type="region of interest" description="Disordered" evidence="4">
    <location>
        <begin position="485"/>
        <end position="508"/>
    </location>
</feature>
<dbReference type="Pfam" id="PF05954">
    <property type="entry name" value="Phage_GPD"/>
    <property type="match status" value="1"/>
</dbReference>
<evidence type="ECO:0000256" key="4">
    <source>
        <dbReference type="SAM" id="MobiDB-lite"/>
    </source>
</evidence>
<dbReference type="Gene3D" id="2.40.50.230">
    <property type="entry name" value="Gp5 N-terminal domain"/>
    <property type="match status" value="1"/>
</dbReference>
<dbReference type="SUPFAM" id="SSF69349">
    <property type="entry name" value="Phage fibre proteins"/>
    <property type="match status" value="2"/>
</dbReference>
<dbReference type="NCBIfam" id="TIGR03361">
    <property type="entry name" value="VI_Rhs_Vgr"/>
    <property type="match status" value="1"/>
</dbReference>
<dbReference type="Gene3D" id="3.55.50.10">
    <property type="entry name" value="Baseplate protein-like domains"/>
    <property type="match status" value="1"/>
</dbReference>
<dbReference type="Pfam" id="PF04717">
    <property type="entry name" value="Phage_base_V"/>
    <property type="match status" value="1"/>
</dbReference>
<dbReference type="SUPFAM" id="SSF69279">
    <property type="entry name" value="Phage tail proteins"/>
    <property type="match status" value="2"/>
</dbReference>
<evidence type="ECO:0000256" key="1">
    <source>
        <dbReference type="ARBA" id="ARBA00004613"/>
    </source>
</evidence>
<dbReference type="InterPro" id="IPR017847">
    <property type="entry name" value="T6SS_RhsGE_Vgr_subset"/>
</dbReference>
<dbReference type="AlphaFoldDB" id="A0A0C2D8V9"/>
<evidence type="ECO:0000313" key="7">
    <source>
        <dbReference type="EMBL" id="KIG18050.1"/>
    </source>
</evidence>
<sequence length="772" mass="83535">MPPESPSPSGDTPARGQLPTLAYELESGTGTLPADVRVHRFRMTEAVSEPYTIVVDIVTAEVDYAFEHLLGHDAQINLVREEFVRSVYGIITAIDWLGLSGDHLMLRLTMRPAFALLDQQVHTRMFQDLSVLDIVEQVLSTELGVYNRSYDPGSVQRGSTPREYCAQYRESNLAFVVRLLEEEGISYVFAHDDELDAEQLRLIDTGTQLISATNLDTSDVFPMIVHNPGEADIESVQAIEWRRRVTSTGVMRRDYDWRTPTTLLDSETDAPDELQRTRRVYLHGGRRYFNDDLAERAADQQAALARPGRRGFGRGNAIGFRAGLKFMPDGHVLEQLDEELLLLRVEHEGHDPSALPSLEAQSGPHGGYSNMFECVPASVVLRPAALTPKPHVRGPQTAIVTGPSGEEIHVDESGRVCVQFYWDEDPPYDDTSSCWIRVAQRWAGPAWGAQFIPRVGMEVVVEFLEGNPDRPLITGCVYNGANASPYSLPDNKTQSGIKTNSSPGGDGSNELRFEDAAGSEEVYIHAQKDWTIAVENDKRQTVGHDESLEVGNDRTKHVKHDEKINVDNDETITIGHDHTETINNDMSVTVVSNQTITVGKDHTETIGSNRTETIATNASESVGSNKTISVGAIMQVSVGGALNASVGGAAGIEVGGAIAMAVGGAASETVGENKSIEVGKELIIKAAEAGQITTGKALGITSEDALTISSTKDMSISGKAKALLEAADEITIKCGSAKIVLKKSGDIAISGAKIDIKGSGPVNVKGSKVNNN</sequence>
<evidence type="ECO:0000259" key="5">
    <source>
        <dbReference type="Pfam" id="PF04717"/>
    </source>
</evidence>
<dbReference type="Gene3D" id="2.30.110.50">
    <property type="match status" value="1"/>
</dbReference>
<evidence type="ECO:0000256" key="3">
    <source>
        <dbReference type="ARBA" id="ARBA00022525"/>
    </source>
</evidence>
<dbReference type="PANTHER" id="PTHR32305:SF15">
    <property type="entry name" value="PROTEIN RHSA-RELATED"/>
    <property type="match status" value="1"/>
</dbReference>
<accession>A0A0C2D8V9</accession>
<dbReference type="GO" id="GO:0005576">
    <property type="term" value="C:extracellular region"/>
    <property type="evidence" value="ECO:0007669"/>
    <property type="project" value="UniProtKB-SubCell"/>
</dbReference>
<dbReference type="InterPro" id="IPR037026">
    <property type="entry name" value="Vgr_OB-fold_dom_sf"/>
</dbReference>
<dbReference type="InterPro" id="IPR006531">
    <property type="entry name" value="Gp5/Vgr_OB"/>
</dbReference>
<dbReference type="PANTHER" id="PTHR32305">
    <property type="match status" value="1"/>
</dbReference>
<dbReference type="InterPro" id="IPR054030">
    <property type="entry name" value="Gp5_Vgr_C"/>
</dbReference>
<dbReference type="Pfam" id="PF22178">
    <property type="entry name" value="Gp5_trimer_C"/>
    <property type="match status" value="1"/>
</dbReference>
<gene>
    <name evidence="7" type="ORF">DB30_01937</name>
</gene>
<feature type="domain" description="Gp5/Type VI secretion system Vgr C-terminal trimerisation" evidence="6">
    <location>
        <begin position="495"/>
        <end position="603"/>
    </location>
</feature>
<evidence type="ECO:0000256" key="2">
    <source>
        <dbReference type="ARBA" id="ARBA00005558"/>
    </source>
</evidence>
<comment type="caution">
    <text evidence="7">The sequence shown here is derived from an EMBL/GenBank/DDBJ whole genome shotgun (WGS) entry which is preliminary data.</text>
</comment>
<feature type="compositionally biased region" description="Polar residues" evidence="4">
    <location>
        <begin position="485"/>
        <end position="503"/>
    </location>
</feature>
<feature type="domain" description="Gp5/Type VI secretion system Vgr protein OB-fold" evidence="5">
    <location>
        <begin position="411"/>
        <end position="478"/>
    </location>
</feature>